<dbReference type="GO" id="GO:0005524">
    <property type="term" value="F:ATP binding"/>
    <property type="evidence" value="ECO:0007669"/>
    <property type="project" value="UniProtKB-UniRule"/>
</dbReference>
<proteinExistence type="predicted"/>
<evidence type="ECO:0000256" key="4">
    <source>
        <dbReference type="ARBA" id="ARBA00022741"/>
    </source>
</evidence>
<dbReference type="KEGG" id="bsen:DP114_29800"/>
<dbReference type="PANTHER" id="PTHR24363:SF0">
    <property type="entry name" value="SERINE_THREONINE KINASE LIKE DOMAIN CONTAINING 1"/>
    <property type="match status" value="1"/>
</dbReference>
<dbReference type="GO" id="GO:0004674">
    <property type="term" value="F:protein serine/threonine kinase activity"/>
    <property type="evidence" value="ECO:0007669"/>
    <property type="project" value="UniProtKB-KW"/>
</dbReference>
<keyword evidence="5 12" id="KW-0418">Kinase</keyword>
<dbReference type="PROSITE" id="PS00108">
    <property type="entry name" value="PROTEIN_KINASE_ST"/>
    <property type="match status" value="1"/>
</dbReference>
<organism evidence="12 13">
    <name type="scientific">Brasilonema sennae CENA114</name>
    <dbReference type="NCBI Taxonomy" id="415709"/>
    <lineage>
        <taxon>Bacteria</taxon>
        <taxon>Bacillati</taxon>
        <taxon>Cyanobacteriota</taxon>
        <taxon>Cyanophyceae</taxon>
        <taxon>Nostocales</taxon>
        <taxon>Scytonemataceae</taxon>
        <taxon>Brasilonema</taxon>
        <taxon>Bromeliae group (in: Brasilonema)</taxon>
    </lineage>
</organism>
<evidence type="ECO:0000256" key="8">
    <source>
        <dbReference type="ARBA" id="ARBA00048679"/>
    </source>
</evidence>
<evidence type="ECO:0000256" key="6">
    <source>
        <dbReference type="ARBA" id="ARBA00022840"/>
    </source>
</evidence>
<evidence type="ECO:0000256" key="2">
    <source>
        <dbReference type="ARBA" id="ARBA00022527"/>
    </source>
</evidence>
<dbReference type="Pfam" id="PF00069">
    <property type="entry name" value="Pkinase"/>
    <property type="match status" value="1"/>
</dbReference>
<dbReference type="PROSITE" id="PS00107">
    <property type="entry name" value="PROTEIN_KINASE_ATP"/>
    <property type="match status" value="1"/>
</dbReference>
<evidence type="ECO:0000259" key="11">
    <source>
        <dbReference type="PROSITE" id="PS50011"/>
    </source>
</evidence>
<dbReference type="InterPro" id="IPR011009">
    <property type="entry name" value="Kinase-like_dom_sf"/>
</dbReference>
<dbReference type="Gene3D" id="1.10.510.10">
    <property type="entry name" value="Transferase(Phosphotransferase) domain 1"/>
    <property type="match status" value="1"/>
</dbReference>
<evidence type="ECO:0000256" key="5">
    <source>
        <dbReference type="ARBA" id="ARBA00022777"/>
    </source>
</evidence>
<evidence type="ECO:0000256" key="1">
    <source>
        <dbReference type="ARBA" id="ARBA00012513"/>
    </source>
</evidence>
<feature type="compositionally biased region" description="Polar residues" evidence="10">
    <location>
        <begin position="280"/>
        <end position="310"/>
    </location>
</feature>
<dbReference type="SMART" id="SM00220">
    <property type="entry name" value="S_TKc"/>
    <property type="match status" value="1"/>
</dbReference>
<keyword evidence="3" id="KW-0808">Transferase</keyword>
<dbReference type="PANTHER" id="PTHR24363">
    <property type="entry name" value="SERINE/THREONINE PROTEIN KINASE"/>
    <property type="match status" value="1"/>
</dbReference>
<comment type="catalytic activity">
    <reaction evidence="7">
        <text>L-threonyl-[protein] + ATP = O-phospho-L-threonyl-[protein] + ADP + H(+)</text>
        <dbReference type="Rhea" id="RHEA:46608"/>
        <dbReference type="Rhea" id="RHEA-COMP:11060"/>
        <dbReference type="Rhea" id="RHEA-COMP:11605"/>
        <dbReference type="ChEBI" id="CHEBI:15378"/>
        <dbReference type="ChEBI" id="CHEBI:30013"/>
        <dbReference type="ChEBI" id="CHEBI:30616"/>
        <dbReference type="ChEBI" id="CHEBI:61977"/>
        <dbReference type="ChEBI" id="CHEBI:456216"/>
        <dbReference type="EC" id="2.7.11.1"/>
    </reaction>
</comment>
<dbReference type="PROSITE" id="PS50011">
    <property type="entry name" value="PROTEIN_KINASE_DOM"/>
    <property type="match status" value="1"/>
</dbReference>
<evidence type="ECO:0000313" key="13">
    <source>
        <dbReference type="Proteomes" id="UP000503129"/>
    </source>
</evidence>
<keyword evidence="4 9" id="KW-0547">Nucleotide-binding</keyword>
<dbReference type="CDD" id="cd14014">
    <property type="entry name" value="STKc_PknB_like"/>
    <property type="match status" value="1"/>
</dbReference>
<feature type="compositionally biased region" description="Low complexity" evidence="10">
    <location>
        <begin position="442"/>
        <end position="515"/>
    </location>
</feature>
<protein>
    <recommendedName>
        <fullName evidence="1">non-specific serine/threonine protein kinase</fullName>
        <ecNumber evidence="1">2.7.11.1</ecNumber>
    </recommendedName>
</protein>
<keyword evidence="6 9" id="KW-0067">ATP-binding</keyword>
<sequence>MTTKLLNNRYQVLQVLGAGGFGETFLAEDTHMPSRRRCVIKQLKPVINNPQTYQVIQNRFEREAATLEFLGKGSDQIPELFGYFPETGQFYLVQEWIQGETLAHIVKSQGALGETTVRQILLSLLSVLDYVHSKGIIHRDIKPDNIIIRSSDGKPVLIDFGAVKETIRSVVSPGGYPVQSLIIGTPGYMPNEQAVGRPVYASDIYSLGMTAIYLLTGKYPSELQTDPQTSQVTWHHLAPQVSQNLVMILNQAIKPLAGDRYTTASKMLYALRSATSVPTVEPTAASQPTVPLRTTNSAGSYSSQYTQPALASNRKPAVIPTSSTPANWQKPAWVVGSLVVGTLIGGVAIGNINRQASEVPIVTSPTSTEVPAANETNPTPATPSPTPTSQARTRKNRIVITPEPVVIAPTRSQQQPEAYISASPSIVPDSKSQLSTIEPVPEQQVPEQLQTPITSTPQQSIPQESIPQQQSTPQKTEQPVTQQKLQQQSTPQKTEQPVTQQKPQQQSTPQKTEQPVTQQQSTPQKTEQPATSPNVISTPEASTPPPQLEKQSLAIPKTSSSDVPAFPVGSSEDTVTAALGKPTKVSRGAFGKTRAYLYQRDPNRVDLGYLFDRQTKMLRQTEVSFAQSVAPEVMHNTLQGMLGGSASGNIKQGLQQVYDRKTNQYSFNVGGLKGSIERNSEDQIYIAIWDSNLH</sequence>
<evidence type="ECO:0000256" key="3">
    <source>
        <dbReference type="ARBA" id="ARBA00022679"/>
    </source>
</evidence>
<feature type="region of interest" description="Disordered" evidence="10">
    <location>
        <begin position="368"/>
        <end position="418"/>
    </location>
</feature>
<comment type="catalytic activity">
    <reaction evidence="8">
        <text>L-seryl-[protein] + ATP = O-phospho-L-seryl-[protein] + ADP + H(+)</text>
        <dbReference type="Rhea" id="RHEA:17989"/>
        <dbReference type="Rhea" id="RHEA-COMP:9863"/>
        <dbReference type="Rhea" id="RHEA-COMP:11604"/>
        <dbReference type="ChEBI" id="CHEBI:15378"/>
        <dbReference type="ChEBI" id="CHEBI:29999"/>
        <dbReference type="ChEBI" id="CHEBI:30616"/>
        <dbReference type="ChEBI" id="CHEBI:83421"/>
        <dbReference type="ChEBI" id="CHEBI:456216"/>
        <dbReference type="EC" id="2.7.11.1"/>
    </reaction>
</comment>
<dbReference type="SUPFAM" id="SSF56112">
    <property type="entry name" value="Protein kinase-like (PK-like)"/>
    <property type="match status" value="1"/>
</dbReference>
<feature type="binding site" evidence="9">
    <location>
        <position position="41"/>
    </location>
    <ligand>
        <name>ATP</name>
        <dbReference type="ChEBI" id="CHEBI:30616"/>
    </ligand>
</feature>
<feature type="region of interest" description="Disordered" evidence="10">
    <location>
        <begin position="442"/>
        <end position="549"/>
    </location>
</feature>
<dbReference type="InterPro" id="IPR000719">
    <property type="entry name" value="Prot_kinase_dom"/>
</dbReference>
<feature type="region of interest" description="Disordered" evidence="10">
    <location>
        <begin position="280"/>
        <end position="318"/>
    </location>
</feature>
<accession>A0A856MQ52</accession>
<feature type="domain" description="Protein kinase" evidence="11">
    <location>
        <begin position="10"/>
        <end position="272"/>
    </location>
</feature>
<dbReference type="AlphaFoldDB" id="A0A856MQ52"/>
<keyword evidence="2 12" id="KW-0723">Serine/threonine-protein kinase</keyword>
<evidence type="ECO:0000256" key="9">
    <source>
        <dbReference type="PROSITE-ProRule" id="PRU10141"/>
    </source>
</evidence>
<dbReference type="EMBL" id="CP030118">
    <property type="protein sequence ID" value="QDL11537.1"/>
    <property type="molecule type" value="Genomic_DNA"/>
</dbReference>
<dbReference type="RefSeq" id="WP_171977807.1">
    <property type="nucleotide sequence ID" value="NZ_CAWOXK010000001.1"/>
</dbReference>
<dbReference type="InterPro" id="IPR008271">
    <property type="entry name" value="Ser/Thr_kinase_AS"/>
</dbReference>
<feature type="compositionally biased region" description="Polar residues" evidence="10">
    <location>
        <begin position="516"/>
        <end position="541"/>
    </location>
</feature>
<dbReference type="EC" id="2.7.11.1" evidence="1"/>
<keyword evidence="13" id="KW-1185">Reference proteome</keyword>
<reference evidence="12 13" key="1">
    <citation type="submission" date="2018-06" db="EMBL/GenBank/DDBJ databases">
        <title>Comparative genomics of Brasilonema spp. strains.</title>
        <authorList>
            <person name="Alvarenga D.O."/>
            <person name="Fiore M.F."/>
            <person name="Varani A.M."/>
        </authorList>
    </citation>
    <scope>NUCLEOTIDE SEQUENCE [LARGE SCALE GENOMIC DNA]</scope>
    <source>
        <strain evidence="12 13">CENA114</strain>
    </source>
</reference>
<gene>
    <name evidence="12" type="ORF">DP114_29800</name>
</gene>
<dbReference type="InterPro" id="IPR017441">
    <property type="entry name" value="Protein_kinase_ATP_BS"/>
</dbReference>
<evidence type="ECO:0000256" key="7">
    <source>
        <dbReference type="ARBA" id="ARBA00047899"/>
    </source>
</evidence>
<evidence type="ECO:0000313" key="12">
    <source>
        <dbReference type="EMBL" id="QDL11537.1"/>
    </source>
</evidence>
<evidence type="ECO:0000256" key="10">
    <source>
        <dbReference type="SAM" id="MobiDB-lite"/>
    </source>
</evidence>
<name>A0A856MQ52_9CYAN</name>
<dbReference type="Proteomes" id="UP000503129">
    <property type="component" value="Chromosome"/>
</dbReference>